<sequence>MQSLTTALENLLRHLSQEIPATPGIRVIDIPFPLKDAFDALSWLASQQTYPQFYWQQRNGDEEAVVLGAITRFTSLDQAQRFLRQHPEHADLRIWGLNAFDPSQGNLLLPRLEWRRCGGKATLRLTLFSESSLQHDAIQAKEFIATLVSIKPLPGLHLTTTREQHWPDKTGWTQLIELATKTIAEGELDKVVLARATDLHFASPVNAAAMMAASHRLNLNCYHFYMAFDGENAFLGSSPERLWRRRDKALRTEALAGTVANNPDDKQAQQLGEWLMADDKNQRENMLVVEDICQRLQADTQTLDVLPPQVLRLRKVQHLRRCIWTSLNKADDVICLHQLQPTAAVAGLPRDLARQFIARHEPFTREWYAGSAGYLSLQQSEFCVSLRSAKISGNVVRLYAGAGIVRGSDPEQEWQEIDNKAAGLRTLLQME</sequence>
<comment type="function">
    <text evidence="5">Catalyzes the conversion of chorismate to isochorismate.</text>
</comment>
<dbReference type="Pfam" id="PF00425">
    <property type="entry name" value="Chorismate_bind"/>
    <property type="match status" value="1"/>
</dbReference>
<evidence type="ECO:0000259" key="6">
    <source>
        <dbReference type="Pfam" id="PF00425"/>
    </source>
</evidence>
<dbReference type="GO" id="GO:0000287">
    <property type="term" value="F:magnesium ion binding"/>
    <property type="evidence" value="ECO:0007669"/>
    <property type="project" value="UniProtKB-UniRule"/>
</dbReference>
<dbReference type="InterPro" id="IPR004561">
    <property type="entry name" value="IsoChor_synthase"/>
</dbReference>
<dbReference type="SUPFAM" id="SSF56322">
    <property type="entry name" value="ADC synthase"/>
    <property type="match status" value="1"/>
</dbReference>
<comment type="pathway">
    <text evidence="5">Quinol/quinone metabolism; 1,4-dihydroxy-2-naphthoate biosynthesis; 1,4-dihydroxy-2-naphthoate from chorismate: step 1/7.</text>
</comment>
<evidence type="ECO:0000256" key="2">
    <source>
        <dbReference type="ARBA" id="ARBA00005297"/>
    </source>
</evidence>
<dbReference type="Gene3D" id="3.60.120.10">
    <property type="entry name" value="Anthranilate synthase"/>
    <property type="match status" value="1"/>
</dbReference>
<dbReference type="EMBL" id="WTRN01000095">
    <property type="protein sequence ID" value="MWT85253.1"/>
    <property type="molecule type" value="Genomic_DNA"/>
</dbReference>
<dbReference type="PANTHER" id="PTHR47253:SF4">
    <property type="entry name" value="ISOCHORISMATE SYNTHASE 2, CHLOROPLASTIC"/>
    <property type="match status" value="1"/>
</dbReference>
<dbReference type="PANTHER" id="PTHR47253">
    <property type="match status" value="1"/>
</dbReference>
<name>A0A6L7CEB7_ECOLX</name>
<feature type="binding site" evidence="5">
    <location>
        <position position="416"/>
    </location>
    <ligand>
        <name>Mg(2+)</name>
        <dbReference type="ChEBI" id="CHEBI:18420"/>
    </ligand>
</feature>
<gene>
    <name evidence="5 7" type="primary">menF</name>
    <name evidence="7" type="ORF">GP954_08725</name>
</gene>
<keyword evidence="3 5" id="KW-0460">Magnesium</keyword>
<dbReference type="AlphaFoldDB" id="A0A6L7CEB7"/>
<dbReference type="GO" id="GO:0008909">
    <property type="term" value="F:isochorismate synthase activity"/>
    <property type="evidence" value="ECO:0007669"/>
    <property type="project" value="UniProtKB-UniRule"/>
</dbReference>
<dbReference type="GO" id="GO:0009234">
    <property type="term" value="P:menaquinone biosynthetic process"/>
    <property type="evidence" value="ECO:0007669"/>
    <property type="project" value="UniProtKB-UniRule"/>
</dbReference>
<keyword evidence="5" id="KW-0474">Menaquinone biosynthesis</keyword>
<proteinExistence type="inferred from homology"/>
<dbReference type="NCBIfam" id="NF011588">
    <property type="entry name" value="PRK15012.1"/>
    <property type="match status" value="1"/>
</dbReference>
<keyword evidence="4 5" id="KW-0413">Isomerase</keyword>
<evidence type="ECO:0000256" key="4">
    <source>
        <dbReference type="ARBA" id="ARBA00023235"/>
    </source>
</evidence>
<comment type="catalytic activity">
    <reaction evidence="1 5">
        <text>chorismate = isochorismate</text>
        <dbReference type="Rhea" id="RHEA:18985"/>
        <dbReference type="ChEBI" id="CHEBI:29748"/>
        <dbReference type="ChEBI" id="CHEBI:29780"/>
        <dbReference type="EC" id="5.4.4.2"/>
    </reaction>
</comment>
<dbReference type="InterPro" id="IPR044250">
    <property type="entry name" value="MenF-like"/>
</dbReference>
<dbReference type="InterPro" id="IPR015890">
    <property type="entry name" value="Chorismate_C"/>
</dbReference>
<evidence type="ECO:0000313" key="8">
    <source>
        <dbReference type="Proteomes" id="UP000480485"/>
    </source>
</evidence>
<keyword evidence="5" id="KW-0479">Metal-binding</keyword>
<comment type="cofactor">
    <cofactor evidence="5">
        <name>Mg(2+)</name>
        <dbReference type="ChEBI" id="CHEBI:18420"/>
    </cofactor>
</comment>
<dbReference type="RefSeq" id="WP_162001422.1">
    <property type="nucleotide sequence ID" value="NZ_JBEPHE010000011.1"/>
</dbReference>
<dbReference type="InterPro" id="IPR005801">
    <property type="entry name" value="ADC_synthase"/>
</dbReference>
<comment type="similarity">
    <text evidence="2 5">Belongs to the isochorismate synthase family.</text>
</comment>
<accession>A0A6L7CEB7</accession>
<evidence type="ECO:0000313" key="7">
    <source>
        <dbReference type="EMBL" id="MWT85253.1"/>
    </source>
</evidence>
<dbReference type="FunFam" id="3.60.120.10:FF:000002">
    <property type="entry name" value="Isochorismate synthase MenF"/>
    <property type="match status" value="1"/>
</dbReference>
<dbReference type="NCBIfam" id="TIGR00543">
    <property type="entry name" value="isochor_syn"/>
    <property type="match status" value="1"/>
</dbReference>
<protein>
    <recommendedName>
        <fullName evidence="5">Isochorismate synthase MenF</fullName>
        <ecNumber evidence="5">5.4.4.2</ecNumber>
    </recommendedName>
    <alternativeName>
        <fullName evidence="5">Isochorismate mutase</fullName>
    </alternativeName>
</protein>
<evidence type="ECO:0000256" key="3">
    <source>
        <dbReference type="ARBA" id="ARBA00022842"/>
    </source>
</evidence>
<evidence type="ECO:0000256" key="1">
    <source>
        <dbReference type="ARBA" id="ARBA00000799"/>
    </source>
</evidence>
<comment type="caution">
    <text evidence="7">The sequence shown here is derived from an EMBL/GenBank/DDBJ whole genome shotgun (WGS) entry which is preliminary data.</text>
</comment>
<dbReference type="UniPathway" id="UPA00079"/>
<feature type="binding site" evidence="5">
    <location>
        <position position="284"/>
    </location>
    <ligand>
        <name>Mg(2+)</name>
        <dbReference type="ChEBI" id="CHEBI:18420"/>
    </ligand>
</feature>
<reference evidence="7 8" key="1">
    <citation type="submission" date="2019-12" db="EMBL/GenBank/DDBJ databases">
        <title>Enteriobacteria Tanzani isolates_8377-8380.</title>
        <authorList>
            <person name="Subbiah M."/>
            <person name="Call D."/>
        </authorList>
    </citation>
    <scope>NUCLEOTIDE SEQUENCE [LARGE SCALE GENOMIC DNA]</scope>
    <source>
        <strain evidence="7 8">8378wC7</strain>
    </source>
</reference>
<dbReference type="InterPro" id="IPR034681">
    <property type="entry name" value="MenF"/>
</dbReference>
<dbReference type="EC" id="5.4.4.2" evidence="5"/>
<comment type="pathway">
    <text evidence="5">Quinol/quinone metabolism; menaquinone biosynthesis.</text>
</comment>
<organism evidence="7 8">
    <name type="scientific">Escherichia coli</name>
    <dbReference type="NCBI Taxonomy" id="562"/>
    <lineage>
        <taxon>Bacteria</taxon>
        <taxon>Pseudomonadati</taxon>
        <taxon>Pseudomonadota</taxon>
        <taxon>Gammaproteobacteria</taxon>
        <taxon>Enterobacterales</taxon>
        <taxon>Enterobacteriaceae</taxon>
        <taxon>Escherichia</taxon>
    </lineage>
</organism>
<dbReference type="HAMAP" id="MF_01935">
    <property type="entry name" value="MenF"/>
    <property type="match status" value="1"/>
</dbReference>
<feature type="active site" description="Proton donor" evidence="5">
    <location>
        <position position="240"/>
    </location>
</feature>
<feature type="domain" description="Chorismate-utilising enzyme C-terminal" evidence="6">
    <location>
        <begin position="169"/>
        <end position="420"/>
    </location>
</feature>
<dbReference type="Proteomes" id="UP000480485">
    <property type="component" value="Unassembled WGS sequence"/>
</dbReference>
<evidence type="ECO:0000256" key="5">
    <source>
        <dbReference type="HAMAP-Rule" id="MF_01935"/>
    </source>
</evidence>
<dbReference type="UniPathway" id="UPA01057">
    <property type="reaction ID" value="UER00163"/>
</dbReference>
<feature type="active site" description="Proton acceptor" evidence="5">
    <location>
        <position position="190"/>
    </location>
</feature>